<evidence type="ECO:0000256" key="4">
    <source>
        <dbReference type="ARBA" id="ARBA00022980"/>
    </source>
</evidence>
<feature type="compositionally biased region" description="Polar residues" evidence="9">
    <location>
        <begin position="23"/>
        <end position="35"/>
    </location>
</feature>
<dbReference type="EMBL" id="OU895878">
    <property type="protein sequence ID" value="CAG9805058.1"/>
    <property type="molecule type" value="Genomic_DNA"/>
</dbReference>
<evidence type="ECO:0000256" key="2">
    <source>
        <dbReference type="ARBA" id="ARBA00010797"/>
    </source>
</evidence>
<keyword evidence="6" id="KW-0687">Ribonucleoprotein</keyword>
<dbReference type="FunFam" id="2.40.50.100:FF:000031">
    <property type="entry name" value="39S ribosomal protein L27, mitochondrial"/>
    <property type="match status" value="1"/>
</dbReference>
<dbReference type="OrthoDB" id="1867012at2759"/>
<reference evidence="10" key="1">
    <citation type="submission" date="2022-01" db="EMBL/GenBank/DDBJ databases">
        <authorList>
            <person name="King R."/>
        </authorList>
    </citation>
    <scope>NUCLEOTIDE SEQUENCE</scope>
</reference>
<sequence length="141" mass="16091">MISLNNLKNFLPTSNVVTNCIRNASKKTSGSTKNPKNPHGRPKHRGWKRQDGSTVTYGTILATQTKPRFFPGLNVGFGRNGTIFAMTNGKVYVTCEKVDLNFDHGWIQRFFSGRSGHTIYKKYFNVIPEKQHNRFRLVDEN</sequence>
<gene>
    <name evidence="10" type="ORF">CHIRRI_LOCUS7934</name>
</gene>
<protein>
    <recommendedName>
        <fullName evidence="7">Large ribosomal subunit protein bL27m</fullName>
    </recommendedName>
    <alternativeName>
        <fullName evidence="8">39S ribosomal protein L27, mitochondrial</fullName>
    </alternativeName>
</protein>
<dbReference type="GO" id="GO:0005762">
    <property type="term" value="C:mitochondrial large ribosomal subunit"/>
    <property type="evidence" value="ECO:0007669"/>
    <property type="project" value="TreeGrafter"/>
</dbReference>
<evidence type="ECO:0000256" key="9">
    <source>
        <dbReference type="SAM" id="MobiDB-lite"/>
    </source>
</evidence>
<dbReference type="GO" id="GO:0005743">
    <property type="term" value="C:mitochondrial inner membrane"/>
    <property type="evidence" value="ECO:0007669"/>
    <property type="project" value="UniProtKB-ARBA"/>
</dbReference>
<evidence type="ECO:0000256" key="7">
    <source>
        <dbReference type="ARBA" id="ARBA00035267"/>
    </source>
</evidence>
<dbReference type="Gene3D" id="2.40.50.100">
    <property type="match status" value="1"/>
</dbReference>
<dbReference type="GO" id="GO:0006412">
    <property type="term" value="P:translation"/>
    <property type="evidence" value="ECO:0007669"/>
    <property type="project" value="InterPro"/>
</dbReference>
<feature type="compositionally biased region" description="Basic residues" evidence="9">
    <location>
        <begin position="36"/>
        <end position="47"/>
    </location>
</feature>
<evidence type="ECO:0000256" key="1">
    <source>
        <dbReference type="ARBA" id="ARBA00004173"/>
    </source>
</evidence>
<dbReference type="AlphaFoldDB" id="A0A9N9RY69"/>
<proteinExistence type="inferred from homology"/>
<evidence type="ECO:0000313" key="11">
    <source>
        <dbReference type="Proteomes" id="UP001153620"/>
    </source>
</evidence>
<feature type="region of interest" description="Disordered" evidence="9">
    <location>
        <begin position="23"/>
        <end position="51"/>
    </location>
</feature>
<keyword evidence="5" id="KW-0496">Mitochondrion</keyword>
<keyword evidence="4" id="KW-0689">Ribosomal protein</keyword>
<name>A0A9N9RY69_9DIPT</name>
<evidence type="ECO:0000256" key="3">
    <source>
        <dbReference type="ARBA" id="ARBA00022946"/>
    </source>
</evidence>
<dbReference type="SUPFAM" id="SSF110324">
    <property type="entry name" value="Ribosomal L27 protein-like"/>
    <property type="match status" value="1"/>
</dbReference>
<comment type="subcellular location">
    <subcellularLocation>
        <location evidence="1">Mitochondrion</location>
    </subcellularLocation>
</comment>
<dbReference type="Pfam" id="PF01016">
    <property type="entry name" value="Ribosomal_L27"/>
    <property type="match status" value="1"/>
</dbReference>
<keyword evidence="11" id="KW-1185">Reference proteome</keyword>
<dbReference type="GO" id="GO:0003735">
    <property type="term" value="F:structural constituent of ribosome"/>
    <property type="evidence" value="ECO:0007669"/>
    <property type="project" value="InterPro"/>
</dbReference>
<evidence type="ECO:0000256" key="5">
    <source>
        <dbReference type="ARBA" id="ARBA00023128"/>
    </source>
</evidence>
<evidence type="ECO:0000256" key="8">
    <source>
        <dbReference type="ARBA" id="ARBA00076963"/>
    </source>
</evidence>
<comment type="similarity">
    <text evidence="2">Belongs to the bacterial ribosomal protein bL27 family.</text>
</comment>
<keyword evidence="3" id="KW-0809">Transit peptide</keyword>
<dbReference type="PANTHER" id="PTHR15893:SF0">
    <property type="entry name" value="LARGE RIBOSOMAL SUBUNIT PROTEIN BL27M"/>
    <property type="match status" value="1"/>
</dbReference>
<dbReference type="PANTHER" id="PTHR15893">
    <property type="entry name" value="RIBOSOMAL PROTEIN L27"/>
    <property type="match status" value="1"/>
</dbReference>
<evidence type="ECO:0000256" key="6">
    <source>
        <dbReference type="ARBA" id="ARBA00023274"/>
    </source>
</evidence>
<reference evidence="10" key="2">
    <citation type="submission" date="2022-10" db="EMBL/GenBank/DDBJ databases">
        <authorList>
            <consortium name="ENA_rothamsted_submissions"/>
            <consortium name="culmorum"/>
            <person name="King R."/>
        </authorList>
    </citation>
    <scope>NUCLEOTIDE SEQUENCE</scope>
</reference>
<evidence type="ECO:0000313" key="10">
    <source>
        <dbReference type="EMBL" id="CAG9805058.1"/>
    </source>
</evidence>
<dbReference type="InterPro" id="IPR001684">
    <property type="entry name" value="Ribosomal_bL27"/>
</dbReference>
<accession>A0A9N9RY69</accession>
<organism evidence="10 11">
    <name type="scientific">Chironomus riparius</name>
    <dbReference type="NCBI Taxonomy" id="315576"/>
    <lineage>
        <taxon>Eukaryota</taxon>
        <taxon>Metazoa</taxon>
        <taxon>Ecdysozoa</taxon>
        <taxon>Arthropoda</taxon>
        <taxon>Hexapoda</taxon>
        <taxon>Insecta</taxon>
        <taxon>Pterygota</taxon>
        <taxon>Neoptera</taxon>
        <taxon>Endopterygota</taxon>
        <taxon>Diptera</taxon>
        <taxon>Nematocera</taxon>
        <taxon>Chironomoidea</taxon>
        <taxon>Chironomidae</taxon>
        <taxon>Chironominae</taxon>
        <taxon>Chironomus</taxon>
    </lineage>
</organism>
<dbReference type="Proteomes" id="UP001153620">
    <property type="component" value="Chromosome 2"/>
</dbReference>